<reference evidence="3" key="1">
    <citation type="journal article" date="2019" name="Int. J. Syst. Evol. Microbiol.">
        <title>The Global Catalogue of Microorganisms (GCM) 10K type strain sequencing project: providing services to taxonomists for standard genome sequencing and annotation.</title>
        <authorList>
            <consortium name="The Broad Institute Genomics Platform"/>
            <consortium name="The Broad Institute Genome Sequencing Center for Infectious Disease"/>
            <person name="Wu L."/>
            <person name="Ma J."/>
        </authorList>
    </citation>
    <scope>NUCLEOTIDE SEQUENCE [LARGE SCALE GENOMIC DNA]</scope>
    <source>
        <strain evidence="3">CGMCC 1.7003</strain>
    </source>
</reference>
<accession>A0ABQ3L1A0</accession>
<keyword evidence="3" id="KW-1185">Reference proteome</keyword>
<dbReference type="Pfam" id="PF18287">
    <property type="entry name" value="Hfx_Cass5"/>
    <property type="match status" value="1"/>
</dbReference>
<sequence>MALSMDREIIAKVEINDKGELLLSLASGGNAMYQHIYREAAGVYWDQDNHGFKSTPINDWSCAKWFSQIVSVAKSGLRIELVLSANVVWQDIPEKDITEIVQNHAI</sequence>
<evidence type="ECO:0000313" key="3">
    <source>
        <dbReference type="Proteomes" id="UP000659697"/>
    </source>
</evidence>
<evidence type="ECO:0000259" key="1">
    <source>
        <dbReference type="Pfam" id="PF18287"/>
    </source>
</evidence>
<dbReference type="InterPro" id="IPR041376">
    <property type="entry name" value="Hfx_Cass5"/>
</dbReference>
<dbReference type="Gene3D" id="2.20.20.40">
    <property type="entry name" value="Integron cassette protein"/>
    <property type="match status" value="1"/>
</dbReference>
<protein>
    <recommendedName>
        <fullName evidence="1">Integron Cassette Protein Hfx-Cass5 domain-containing protein</fullName>
    </recommendedName>
</protein>
<evidence type="ECO:0000313" key="2">
    <source>
        <dbReference type="EMBL" id="GHG73146.1"/>
    </source>
</evidence>
<feature type="domain" description="Integron Cassette Protein Hfx-Cass5" evidence="1">
    <location>
        <begin position="33"/>
        <end position="84"/>
    </location>
</feature>
<dbReference type="EMBL" id="BNAO01000007">
    <property type="protein sequence ID" value="GHG73146.1"/>
    <property type="molecule type" value="Genomic_DNA"/>
</dbReference>
<dbReference type="Proteomes" id="UP000659697">
    <property type="component" value="Unassembled WGS sequence"/>
</dbReference>
<dbReference type="RefSeq" id="WP_189433433.1">
    <property type="nucleotide sequence ID" value="NZ_BNAO01000007.1"/>
</dbReference>
<organism evidence="2 3">
    <name type="scientific">Alishewanella longhuensis</name>
    <dbReference type="NCBI Taxonomy" id="1091037"/>
    <lineage>
        <taxon>Bacteria</taxon>
        <taxon>Pseudomonadati</taxon>
        <taxon>Pseudomonadota</taxon>
        <taxon>Gammaproteobacteria</taxon>
        <taxon>Alteromonadales</taxon>
        <taxon>Alteromonadaceae</taxon>
        <taxon>Alishewanella</taxon>
    </lineage>
</organism>
<gene>
    <name evidence="2" type="ORF">GCM10010919_25730</name>
</gene>
<comment type="caution">
    <text evidence="2">The sequence shown here is derived from an EMBL/GenBank/DDBJ whole genome shotgun (WGS) entry which is preliminary data.</text>
</comment>
<dbReference type="Gene3D" id="1.20.5.1210">
    <property type="entry name" value="Integron cassette protein helical domain"/>
    <property type="match status" value="1"/>
</dbReference>
<name>A0ABQ3L1A0_9ALTE</name>
<proteinExistence type="predicted"/>